<comment type="similarity">
    <text evidence="1">Belongs to the cornifelin family.</text>
</comment>
<name>A0A7J7J784_BUGNE</name>
<evidence type="ECO:0000313" key="2">
    <source>
        <dbReference type="EMBL" id="KAF6022089.1"/>
    </source>
</evidence>
<gene>
    <name evidence="3" type="ORF">EB796_004457</name>
    <name evidence="2" type="ORF">EB796_019603</name>
</gene>
<dbReference type="PANTHER" id="PTHR15907">
    <property type="entry name" value="DUF614 FAMILY PROTEIN-RELATED"/>
    <property type="match status" value="1"/>
</dbReference>
<dbReference type="InterPro" id="IPR006461">
    <property type="entry name" value="PLAC_motif_containing"/>
</dbReference>
<organism evidence="2 4">
    <name type="scientific">Bugula neritina</name>
    <name type="common">Brown bryozoan</name>
    <name type="synonym">Sertularia neritina</name>
    <dbReference type="NCBI Taxonomy" id="10212"/>
    <lineage>
        <taxon>Eukaryota</taxon>
        <taxon>Metazoa</taxon>
        <taxon>Spiralia</taxon>
        <taxon>Lophotrochozoa</taxon>
        <taxon>Bryozoa</taxon>
        <taxon>Gymnolaemata</taxon>
        <taxon>Cheilostomatida</taxon>
        <taxon>Flustrina</taxon>
        <taxon>Buguloidea</taxon>
        <taxon>Bugulidae</taxon>
        <taxon>Bugula</taxon>
    </lineage>
</organism>
<dbReference type="OrthoDB" id="1045822at2759"/>
<evidence type="ECO:0000313" key="3">
    <source>
        <dbReference type="EMBL" id="KAF6037235.1"/>
    </source>
</evidence>
<dbReference type="AlphaFoldDB" id="A0A7J7J784"/>
<dbReference type="NCBIfam" id="TIGR01571">
    <property type="entry name" value="A_thal_Cys_rich"/>
    <property type="match status" value="1"/>
</dbReference>
<dbReference type="Proteomes" id="UP000593567">
    <property type="component" value="Unassembled WGS sequence"/>
</dbReference>
<comment type="caution">
    <text evidence="2">The sequence shown here is derived from an EMBL/GenBank/DDBJ whole genome shotgun (WGS) entry which is preliminary data.</text>
</comment>
<sequence length="141" mass="15119">MPEGQFQQQQEPVVASRPPPHTAVIVNQVMPGQGGHGAYPQDIREFSTGLCGCCTDLGSCCYAWWCFPCFACSTASRMGEDCCCGCGAGCCLAPVSWVAMRTKLRTMFGIRGSICGDCLATACCPNLAMCQMNRELKNRGL</sequence>
<evidence type="ECO:0000256" key="1">
    <source>
        <dbReference type="ARBA" id="ARBA00009024"/>
    </source>
</evidence>
<keyword evidence="4" id="KW-1185">Reference proteome</keyword>
<dbReference type="EMBL" id="VXIV02000599">
    <property type="protein sequence ID" value="KAF6037235.1"/>
    <property type="molecule type" value="Genomic_DNA"/>
</dbReference>
<reference evidence="2 4" key="2">
    <citation type="submission" date="2020-06" db="EMBL/GenBank/DDBJ databases">
        <title>Draft genome of Bugula neritina, a colonial animal packing powerful symbionts and potential medicines.</title>
        <authorList>
            <person name="Rayko M."/>
        </authorList>
    </citation>
    <scope>NUCLEOTIDE SEQUENCE [LARGE SCALE GENOMIC DNA]</scope>
    <source>
        <strain evidence="2">Kwan_BN1</strain>
    </source>
</reference>
<accession>A0A7J7J784</accession>
<reference evidence="2 4" key="1">
    <citation type="submission" date="2019-09" db="EMBL/GenBank/DDBJ databases">
        <authorList>
            <person name="Raiko M."/>
            <person name="Komissarov A."/>
            <person name="Rhodes A."/>
            <person name="Kliver S."/>
            <person name="Lim-Fong G."/>
            <person name="Kwan J."/>
            <person name="O'Brien S.J."/>
            <person name="Lopez J.V."/>
        </authorList>
    </citation>
    <scope>NUCLEOTIDE SEQUENCE [LARGE SCALE GENOMIC DNA]</scope>
    <source>
        <strain evidence="2">Kwan_BN1</strain>
    </source>
</reference>
<proteinExistence type="inferred from homology"/>
<evidence type="ECO:0008006" key="5">
    <source>
        <dbReference type="Google" id="ProtNLM"/>
    </source>
</evidence>
<evidence type="ECO:0000313" key="4">
    <source>
        <dbReference type="Proteomes" id="UP000593567"/>
    </source>
</evidence>
<protein>
    <recommendedName>
        <fullName evidence="5">PLAC8</fullName>
    </recommendedName>
</protein>
<dbReference type="Pfam" id="PF04749">
    <property type="entry name" value="PLAC8"/>
    <property type="match status" value="1"/>
</dbReference>
<dbReference type="EMBL" id="VXIV02002904">
    <property type="protein sequence ID" value="KAF6022089.1"/>
    <property type="molecule type" value="Genomic_DNA"/>
</dbReference>